<feature type="repeat" description="PPR" evidence="3">
    <location>
        <begin position="69"/>
        <end position="103"/>
    </location>
</feature>
<comment type="similarity">
    <text evidence="1">Belongs to the PPR family. P subfamily.</text>
</comment>
<feature type="non-terminal residue" evidence="4">
    <location>
        <position position="1"/>
    </location>
</feature>
<evidence type="ECO:0000256" key="1">
    <source>
        <dbReference type="ARBA" id="ARBA00007626"/>
    </source>
</evidence>
<dbReference type="PANTHER" id="PTHR47938:SF46">
    <property type="entry name" value="PENTACOTRIPEPTIDE-REPEAT REGION OF PRORP DOMAIN-CONTAINING PROTEIN"/>
    <property type="match status" value="1"/>
</dbReference>
<dbReference type="InterPro" id="IPR002885">
    <property type="entry name" value="PPR_rpt"/>
</dbReference>
<evidence type="ECO:0008006" key="6">
    <source>
        <dbReference type="Google" id="ProtNLM"/>
    </source>
</evidence>
<dbReference type="Pfam" id="PF01535">
    <property type="entry name" value="PPR"/>
    <property type="match status" value="1"/>
</dbReference>
<protein>
    <recommendedName>
        <fullName evidence="6">Pentacotripeptide-repeat region of PRORP domain-containing protein</fullName>
    </recommendedName>
</protein>
<proteinExistence type="inferred from homology"/>
<dbReference type="EMBL" id="KK785226">
    <property type="protein sequence ID" value="KDO46139.1"/>
    <property type="molecule type" value="Genomic_DNA"/>
</dbReference>
<name>A0A067DSZ6_CITSI</name>
<dbReference type="Proteomes" id="UP000027120">
    <property type="component" value="Unassembled WGS sequence"/>
</dbReference>
<evidence type="ECO:0000256" key="3">
    <source>
        <dbReference type="PROSITE-ProRule" id="PRU00708"/>
    </source>
</evidence>
<evidence type="ECO:0000313" key="4">
    <source>
        <dbReference type="EMBL" id="KDO46139.1"/>
    </source>
</evidence>
<dbReference type="PROSITE" id="PS51375">
    <property type="entry name" value="PPR"/>
    <property type="match status" value="2"/>
</dbReference>
<keyword evidence="5" id="KW-1185">Reference proteome</keyword>
<evidence type="ECO:0000313" key="5">
    <source>
        <dbReference type="Proteomes" id="UP000027120"/>
    </source>
</evidence>
<dbReference type="InterPro" id="IPR011990">
    <property type="entry name" value="TPR-like_helical_dom_sf"/>
</dbReference>
<dbReference type="Gene3D" id="1.25.40.10">
    <property type="entry name" value="Tetratricopeptide repeat domain"/>
    <property type="match status" value="2"/>
</dbReference>
<evidence type="ECO:0000256" key="2">
    <source>
        <dbReference type="ARBA" id="ARBA00022737"/>
    </source>
</evidence>
<dbReference type="AlphaFoldDB" id="A0A067DSZ6"/>
<dbReference type="PANTHER" id="PTHR47938">
    <property type="entry name" value="RESPIRATORY COMPLEX I CHAPERONE (CIA84), PUTATIVE (AFU_ORTHOLOGUE AFUA_2G06020)-RELATED"/>
    <property type="match status" value="1"/>
</dbReference>
<keyword evidence="2" id="KW-0677">Repeat</keyword>
<reference evidence="4 5" key="1">
    <citation type="submission" date="2014-04" db="EMBL/GenBank/DDBJ databases">
        <authorList>
            <consortium name="International Citrus Genome Consortium"/>
            <person name="Gmitter F."/>
            <person name="Chen C."/>
            <person name="Farmerie W."/>
            <person name="Harkins T."/>
            <person name="Desany B."/>
            <person name="Mohiuddin M."/>
            <person name="Kodira C."/>
            <person name="Borodovsky M."/>
            <person name="Lomsadze A."/>
            <person name="Burns P."/>
            <person name="Jenkins J."/>
            <person name="Prochnik S."/>
            <person name="Shu S."/>
            <person name="Chapman J."/>
            <person name="Pitluck S."/>
            <person name="Schmutz J."/>
            <person name="Rokhsar D."/>
        </authorList>
    </citation>
    <scope>NUCLEOTIDE SEQUENCE</scope>
</reference>
<dbReference type="SMR" id="A0A067DSZ6"/>
<gene>
    <name evidence="4" type="ORF">CISIN_1g045066mg</name>
</gene>
<dbReference type="NCBIfam" id="TIGR00756">
    <property type="entry name" value="PPR"/>
    <property type="match status" value="3"/>
</dbReference>
<feature type="repeat" description="PPR" evidence="3">
    <location>
        <begin position="19"/>
        <end position="53"/>
    </location>
</feature>
<organism evidence="4 5">
    <name type="scientific">Citrus sinensis</name>
    <name type="common">Sweet orange</name>
    <name type="synonym">Citrus aurantium var. sinensis</name>
    <dbReference type="NCBI Taxonomy" id="2711"/>
    <lineage>
        <taxon>Eukaryota</taxon>
        <taxon>Viridiplantae</taxon>
        <taxon>Streptophyta</taxon>
        <taxon>Embryophyta</taxon>
        <taxon>Tracheophyta</taxon>
        <taxon>Spermatophyta</taxon>
        <taxon>Magnoliopsida</taxon>
        <taxon>eudicotyledons</taxon>
        <taxon>Gunneridae</taxon>
        <taxon>Pentapetalae</taxon>
        <taxon>rosids</taxon>
        <taxon>malvids</taxon>
        <taxon>Sapindales</taxon>
        <taxon>Rutaceae</taxon>
        <taxon>Aurantioideae</taxon>
        <taxon>Citrus</taxon>
    </lineage>
</organism>
<sequence>GYCKNSNVEEAMNLYRDMILNTYSTLLTGLFQMGRVGEAEKLFAEMKLMRLDVAWELLHKLYHKGLAPDVVTYSILIRPLCKEGRMEKATDLLLSMEENGCAPDVVTFNTLMNDLLAENEKYRECLDLLPSFSSEKSTKNDYGSKC</sequence>
<accession>A0A067DSZ6</accession>
<dbReference type="Pfam" id="PF12854">
    <property type="entry name" value="PPR_1"/>
    <property type="match status" value="2"/>
</dbReference>